<feature type="region of interest" description="Disordered" evidence="1">
    <location>
        <begin position="1"/>
        <end position="58"/>
    </location>
</feature>
<accession>A0A2C8Z6T7</accession>
<feature type="compositionally biased region" description="Basic and acidic residues" evidence="1">
    <location>
        <begin position="47"/>
        <end position="58"/>
    </location>
</feature>
<dbReference type="Proteomes" id="UP000219440">
    <property type="component" value="Unassembled WGS sequence"/>
</dbReference>
<proteinExistence type="predicted"/>
<dbReference type="AlphaFoldDB" id="A0A2C8Z6T7"/>
<sequence length="58" mass="6378">MRQTQTQTENTNTNTNTGIASASATTSRSPKGRSHELNPTMPNIAKHCQDTDDRARFS</sequence>
<reference evidence="2 3" key="1">
    <citation type="submission" date="2017-09" db="EMBL/GenBank/DDBJ databases">
        <authorList>
            <person name="Ehlers B."/>
            <person name="Leendertz F.H."/>
        </authorList>
    </citation>
    <scope>NUCLEOTIDE SEQUENCE [LARGE SCALE GENOMIC DNA]</scope>
    <source>
        <strain evidence="2 3">CGMCC 1.05381</strain>
    </source>
</reference>
<organism evidence="2 3">
    <name type="scientific">Salinibacterium xinjiangense</name>
    <dbReference type="NCBI Taxonomy" id="386302"/>
    <lineage>
        <taxon>Bacteria</taxon>
        <taxon>Bacillati</taxon>
        <taxon>Actinomycetota</taxon>
        <taxon>Actinomycetes</taxon>
        <taxon>Micrococcales</taxon>
        <taxon>Microbacteriaceae</taxon>
        <taxon>Salinibacterium</taxon>
    </lineage>
</organism>
<evidence type="ECO:0000313" key="3">
    <source>
        <dbReference type="Proteomes" id="UP000219440"/>
    </source>
</evidence>
<name>A0A2C8Z6T7_9MICO</name>
<protein>
    <submittedName>
        <fullName evidence="2">Uncharacterized protein</fullName>
    </submittedName>
</protein>
<feature type="compositionally biased region" description="Low complexity" evidence="1">
    <location>
        <begin position="1"/>
        <end position="27"/>
    </location>
</feature>
<dbReference type="EMBL" id="OCST01000002">
    <property type="protein sequence ID" value="SOE59482.1"/>
    <property type="molecule type" value="Genomic_DNA"/>
</dbReference>
<evidence type="ECO:0000313" key="2">
    <source>
        <dbReference type="EMBL" id="SOE59482.1"/>
    </source>
</evidence>
<keyword evidence="3" id="KW-1185">Reference proteome</keyword>
<evidence type="ECO:0000256" key="1">
    <source>
        <dbReference type="SAM" id="MobiDB-lite"/>
    </source>
</evidence>
<gene>
    <name evidence="2" type="ORF">SAMN06296378_0945</name>
</gene>